<name>A0A841UDT7_9BACL</name>
<dbReference type="AlphaFoldDB" id="A0A841UDT7"/>
<protein>
    <recommendedName>
        <fullName evidence="3">Glycosyl transferase family 2</fullName>
    </recommendedName>
</protein>
<accession>A0A841UDT7</accession>
<gene>
    <name evidence="1" type="ORF">H7B90_32395</name>
</gene>
<evidence type="ECO:0008006" key="3">
    <source>
        <dbReference type="Google" id="ProtNLM"/>
    </source>
</evidence>
<dbReference type="Proteomes" id="UP000553776">
    <property type="component" value="Unassembled WGS sequence"/>
</dbReference>
<feature type="non-terminal residue" evidence="1">
    <location>
        <position position="1"/>
    </location>
</feature>
<evidence type="ECO:0000313" key="1">
    <source>
        <dbReference type="EMBL" id="MBB6696100.1"/>
    </source>
</evidence>
<sequence>ARGRYVKLHGDDDFFRPDSVQPLIYALRTMEGSSVVFLDVLRGDNAMELTEGMETFLREASIQAGFITSLILDREALAKLEEPGRFVGSGFNHVHWAYRLLEGNPNFGIVRASLFDYAANPPAGYNFGDYFVRGYLEVLASFVGRGISPGAFAVEKRRLLETTVLPWLERIVREGMPADVGGFEAIFSAHYSEESYYPEALERVRKALSPPDSSART</sequence>
<evidence type="ECO:0000313" key="2">
    <source>
        <dbReference type="Proteomes" id="UP000553776"/>
    </source>
</evidence>
<reference evidence="1 2" key="1">
    <citation type="submission" date="2020-08" db="EMBL/GenBank/DDBJ databases">
        <title>Cohnella phylogeny.</title>
        <authorList>
            <person name="Dunlap C."/>
        </authorList>
    </citation>
    <scope>NUCLEOTIDE SEQUENCE [LARGE SCALE GENOMIC DNA]</scope>
    <source>
        <strain evidence="1 2">DSM 25239</strain>
    </source>
</reference>
<dbReference type="EMBL" id="JACJVR010000175">
    <property type="protein sequence ID" value="MBB6696100.1"/>
    <property type="molecule type" value="Genomic_DNA"/>
</dbReference>
<keyword evidence="2" id="KW-1185">Reference proteome</keyword>
<comment type="caution">
    <text evidence="1">The sequence shown here is derived from an EMBL/GenBank/DDBJ whole genome shotgun (WGS) entry which is preliminary data.</text>
</comment>
<organism evidence="1 2">
    <name type="scientific">Cohnella xylanilytica</name>
    <dbReference type="NCBI Taxonomy" id="557555"/>
    <lineage>
        <taxon>Bacteria</taxon>
        <taxon>Bacillati</taxon>
        <taxon>Bacillota</taxon>
        <taxon>Bacilli</taxon>
        <taxon>Bacillales</taxon>
        <taxon>Paenibacillaceae</taxon>
        <taxon>Cohnella</taxon>
    </lineage>
</organism>
<proteinExistence type="predicted"/>
<dbReference type="RefSeq" id="WP_185140038.1">
    <property type="nucleotide sequence ID" value="NZ_JACJVR010000175.1"/>
</dbReference>